<dbReference type="EMBL" id="FRAP01000014">
    <property type="protein sequence ID" value="SHK89841.1"/>
    <property type="molecule type" value="Genomic_DNA"/>
</dbReference>
<evidence type="ECO:0008006" key="4">
    <source>
        <dbReference type="Google" id="ProtNLM"/>
    </source>
</evidence>
<dbReference type="Proteomes" id="UP000184363">
    <property type="component" value="Unassembled WGS sequence"/>
</dbReference>
<name>A0A1M6W7Y9_PSETH</name>
<evidence type="ECO:0000313" key="3">
    <source>
        <dbReference type="Proteomes" id="UP000184363"/>
    </source>
</evidence>
<evidence type="ECO:0000313" key="2">
    <source>
        <dbReference type="EMBL" id="SHK89841.1"/>
    </source>
</evidence>
<accession>A0A1M6W7Y9</accession>
<dbReference type="STRING" id="1848.SAMN05443637_11417"/>
<sequence length="112" mass="12181">MGPASTGEQTDDSWAAITTKERPRSTRWRYRRAMRTERVTISLPADLLAAAREAVAHGAAPSLSAFIADALAARSLRERSLATLATLYGGPPPRDQLEEARRSLRLLPPATV</sequence>
<reference evidence="2 3" key="1">
    <citation type="submission" date="2016-11" db="EMBL/GenBank/DDBJ databases">
        <authorList>
            <person name="Jaros S."/>
            <person name="Januszkiewicz K."/>
            <person name="Wedrychowicz H."/>
        </authorList>
    </citation>
    <scope>NUCLEOTIDE SEQUENCE [LARGE SCALE GENOMIC DNA]</scope>
    <source>
        <strain evidence="2 3">DSM 43832</strain>
    </source>
</reference>
<feature type="region of interest" description="Disordered" evidence="1">
    <location>
        <begin position="1"/>
        <end position="20"/>
    </location>
</feature>
<keyword evidence="3" id="KW-1185">Reference proteome</keyword>
<protein>
    <recommendedName>
        <fullName evidence="4">Ribbon-helix-helix protein, copG family</fullName>
    </recommendedName>
</protein>
<dbReference type="AlphaFoldDB" id="A0A1M6W7Y9"/>
<gene>
    <name evidence="2" type="ORF">SAMN05443637_11417</name>
</gene>
<organism evidence="2 3">
    <name type="scientific">Pseudonocardia thermophila</name>
    <dbReference type="NCBI Taxonomy" id="1848"/>
    <lineage>
        <taxon>Bacteria</taxon>
        <taxon>Bacillati</taxon>
        <taxon>Actinomycetota</taxon>
        <taxon>Actinomycetes</taxon>
        <taxon>Pseudonocardiales</taxon>
        <taxon>Pseudonocardiaceae</taxon>
        <taxon>Pseudonocardia</taxon>
    </lineage>
</organism>
<proteinExistence type="predicted"/>
<evidence type="ECO:0000256" key="1">
    <source>
        <dbReference type="SAM" id="MobiDB-lite"/>
    </source>
</evidence>